<evidence type="ECO:0000313" key="2">
    <source>
        <dbReference type="Proteomes" id="UP000010475"/>
    </source>
</evidence>
<dbReference type="RefSeq" id="WP_015328498.1">
    <property type="nucleotide sequence ID" value="NC_020050.1"/>
</dbReference>
<dbReference type="HOGENOM" id="CLU_1515468_0_0_3"/>
<dbReference type="KEGG" id="csg:Cylst_6721"/>
<name>K9X8N1_9NOST</name>
<dbReference type="Proteomes" id="UP000010475">
    <property type="component" value="Plasmid pCYLST.01"/>
</dbReference>
<dbReference type="AlphaFoldDB" id="K9X8N1"/>
<dbReference type="OrthoDB" id="3396800at2"/>
<geneLocation type="plasmid" evidence="1 2">
    <name>pCYLST.01</name>
</geneLocation>
<gene>
    <name evidence="1" type="ORF">Cylst_6721</name>
</gene>
<dbReference type="EMBL" id="CP003643">
    <property type="protein sequence ID" value="AFZ28464.1"/>
    <property type="molecule type" value="Genomic_DNA"/>
</dbReference>
<keyword evidence="1" id="KW-0614">Plasmid</keyword>
<evidence type="ECO:0000313" key="1">
    <source>
        <dbReference type="EMBL" id="AFZ28464.1"/>
    </source>
</evidence>
<keyword evidence="2" id="KW-1185">Reference proteome</keyword>
<accession>K9X8N1</accession>
<sequence>MKPYPRYDFPVSVRHHMYEIQNSTAGGFFKNIYDVILNFSMTILFVPNVDISTVNLRLYQSDILDEDNVKNETQAKLICIANAFYSVTPNSLMAGQEKLIPQYFPEIPGGVIFFVTSQEFQVFSQELSNFYEELLGEGFYAYRTISDIKNFAFADFLIERVITSKYLLPHHLEILGR</sequence>
<proteinExistence type="predicted"/>
<protein>
    <submittedName>
        <fullName evidence="1">Uncharacterized protein</fullName>
    </submittedName>
</protein>
<organism evidence="1 2">
    <name type="scientific">Cylindrospermum stagnale PCC 7417</name>
    <dbReference type="NCBI Taxonomy" id="56107"/>
    <lineage>
        <taxon>Bacteria</taxon>
        <taxon>Bacillati</taxon>
        <taxon>Cyanobacteriota</taxon>
        <taxon>Cyanophyceae</taxon>
        <taxon>Nostocales</taxon>
        <taxon>Nostocaceae</taxon>
        <taxon>Cylindrospermum</taxon>
    </lineage>
</organism>
<reference evidence="1 2" key="1">
    <citation type="submission" date="2012-06" db="EMBL/GenBank/DDBJ databases">
        <title>Noncontiguous Finished plasmid 1 of genome of Cylindrospermum stagnale PCC 7417.</title>
        <authorList>
            <consortium name="US DOE Joint Genome Institute"/>
            <person name="Gugger M."/>
            <person name="Coursin T."/>
            <person name="Rippka R."/>
            <person name="Tandeau De Marsac N."/>
            <person name="Huntemann M."/>
            <person name="Wei C.-L."/>
            <person name="Han J."/>
            <person name="Detter J.C."/>
            <person name="Han C."/>
            <person name="Tapia R."/>
            <person name="Davenport K."/>
            <person name="Daligault H."/>
            <person name="Erkkila T."/>
            <person name="Gu W."/>
            <person name="Munk A.C.C."/>
            <person name="Teshima H."/>
            <person name="Xu Y."/>
            <person name="Chain P."/>
            <person name="Chen A."/>
            <person name="Krypides N."/>
            <person name="Mavromatis K."/>
            <person name="Markowitz V."/>
            <person name="Szeto E."/>
            <person name="Ivanova N."/>
            <person name="Mikhailova N."/>
            <person name="Ovchinnikova G."/>
            <person name="Pagani I."/>
            <person name="Pati A."/>
            <person name="Goodwin L."/>
            <person name="Peters L."/>
            <person name="Pitluck S."/>
            <person name="Woyke T."/>
            <person name="Kerfeld C."/>
        </authorList>
    </citation>
    <scope>NUCLEOTIDE SEQUENCE [LARGE SCALE GENOMIC DNA]</scope>
    <source>
        <strain evidence="1 2">PCC 7417</strain>
        <plasmid evidence="2">Plasmid pCYLST.01</plasmid>
    </source>
</reference>